<dbReference type="InParanoid" id="A0A066WBN0"/>
<proteinExistence type="predicted"/>
<reference evidence="2 3" key="1">
    <citation type="submission" date="2014-05" db="EMBL/GenBank/DDBJ databases">
        <title>Draft genome sequence of a rare smut relative, Tilletiaria anomala UBC 951.</title>
        <authorList>
            <consortium name="DOE Joint Genome Institute"/>
            <person name="Toome M."/>
            <person name="Kuo A."/>
            <person name="Henrissat B."/>
            <person name="Lipzen A."/>
            <person name="Tritt A."/>
            <person name="Yoshinaga Y."/>
            <person name="Zane M."/>
            <person name="Barry K."/>
            <person name="Grigoriev I.V."/>
            <person name="Spatafora J.W."/>
            <person name="Aimea M.C."/>
        </authorList>
    </citation>
    <scope>NUCLEOTIDE SEQUENCE [LARGE SCALE GENOMIC DNA]</scope>
    <source>
        <strain evidence="2 3">UBC 951</strain>
    </source>
</reference>
<keyword evidence="3" id="KW-1185">Reference proteome</keyword>
<feature type="region of interest" description="Disordered" evidence="1">
    <location>
        <begin position="47"/>
        <end position="69"/>
    </location>
</feature>
<organism evidence="2 3">
    <name type="scientific">Tilletiaria anomala (strain ATCC 24038 / CBS 436.72 / UBC 951)</name>
    <dbReference type="NCBI Taxonomy" id="1037660"/>
    <lineage>
        <taxon>Eukaryota</taxon>
        <taxon>Fungi</taxon>
        <taxon>Dikarya</taxon>
        <taxon>Basidiomycota</taxon>
        <taxon>Ustilaginomycotina</taxon>
        <taxon>Exobasidiomycetes</taxon>
        <taxon>Georgefischeriales</taxon>
        <taxon>Tilletiariaceae</taxon>
        <taxon>Tilletiaria</taxon>
    </lineage>
</organism>
<name>A0A066WBN0_TILAU</name>
<feature type="compositionally biased region" description="Basic and acidic residues" evidence="1">
    <location>
        <begin position="59"/>
        <end position="69"/>
    </location>
</feature>
<evidence type="ECO:0000256" key="1">
    <source>
        <dbReference type="SAM" id="MobiDB-lite"/>
    </source>
</evidence>
<dbReference type="RefSeq" id="XP_013244452.1">
    <property type="nucleotide sequence ID" value="XM_013388998.1"/>
</dbReference>
<feature type="compositionally biased region" description="Polar residues" evidence="1">
    <location>
        <begin position="47"/>
        <end position="56"/>
    </location>
</feature>
<evidence type="ECO:0000313" key="3">
    <source>
        <dbReference type="Proteomes" id="UP000027361"/>
    </source>
</evidence>
<protein>
    <submittedName>
        <fullName evidence="2">Uncharacterized protein</fullName>
    </submittedName>
</protein>
<dbReference type="AlphaFoldDB" id="A0A066WBN0"/>
<dbReference type="GeneID" id="25267778"/>
<comment type="caution">
    <text evidence="2">The sequence shown here is derived from an EMBL/GenBank/DDBJ whole genome shotgun (WGS) entry which is preliminary data.</text>
</comment>
<gene>
    <name evidence="2" type="ORF">K437DRAFT_74264</name>
</gene>
<dbReference type="HOGENOM" id="CLU_1476134_0_0_1"/>
<sequence length="183" mass="19232">MLARPAKRLDSGALHAAGSQGRRACSCACRPRIAIVATHRLQTFTCDTRNDGSSGDATPLRKDGTSATPHMERDVARKLVSTRVHSAAAFVSCRLSCGGLDILSPVKHDAGAGVDDGEAERAAASWSDRAKFRARSATIETGARSSHTAAGHTEANAHVSSFTIYHERPRGARASPVLLCGIS</sequence>
<accession>A0A066WBN0</accession>
<dbReference type="EMBL" id="JMSN01000020">
    <property type="protein sequence ID" value="KDN49938.1"/>
    <property type="molecule type" value="Genomic_DNA"/>
</dbReference>
<evidence type="ECO:0000313" key="2">
    <source>
        <dbReference type="EMBL" id="KDN49938.1"/>
    </source>
</evidence>
<dbReference type="Proteomes" id="UP000027361">
    <property type="component" value="Unassembled WGS sequence"/>
</dbReference>